<dbReference type="RefSeq" id="WP_079604067.1">
    <property type="nucleotide sequence ID" value="NZ_LT670817.1"/>
</dbReference>
<reference evidence="2 3" key="1">
    <citation type="submission" date="2016-11" db="EMBL/GenBank/DDBJ databases">
        <authorList>
            <person name="Jaros S."/>
            <person name="Januszkiewicz K."/>
            <person name="Wedrychowicz H."/>
        </authorList>
    </citation>
    <scope>NUCLEOTIDE SEQUENCE [LARGE SCALE GENOMIC DNA]</scope>
    <source>
        <strain evidence="2 3">GAS138</strain>
    </source>
</reference>
<evidence type="ECO:0000256" key="1">
    <source>
        <dbReference type="SAM" id="MobiDB-lite"/>
    </source>
</evidence>
<dbReference type="Proteomes" id="UP000189796">
    <property type="component" value="Chromosome I"/>
</dbReference>
<protein>
    <submittedName>
        <fullName evidence="2">Uncharacterized protein</fullName>
    </submittedName>
</protein>
<sequence>MTKIPGEIEPSKPITSAEREARKAFRRVDAEKAMTEHEIAQKAFANNRERLKAERLAREATGAETKAKPKAKGK</sequence>
<dbReference type="AlphaFoldDB" id="A0A1M5UH94"/>
<accession>A0A1M5UH94</accession>
<gene>
    <name evidence="2" type="ORF">SAMN05443248_5447</name>
</gene>
<dbReference type="OrthoDB" id="8255935at2"/>
<proteinExistence type="predicted"/>
<evidence type="ECO:0000313" key="2">
    <source>
        <dbReference type="EMBL" id="SHH62415.1"/>
    </source>
</evidence>
<organism evidence="2 3">
    <name type="scientific">Bradyrhizobium erythrophlei</name>
    <dbReference type="NCBI Taxonomy" id="1437360"/>
    <lineage>
        <taxon>Bacteria</taxon>
        <taxon>Pseudomonadati</taxon>
        <taxon>Pseudomonadota</taxon>
        <taxon>Alphaproteobacteria</taxon>
        <taxon>Hyphomicrobiales</taxon>
        <taxon>Nitrobacteraceae</taxon>
        <taxon>Bradyrhizobium</taxon>
    </lineage>
</organism>
<evidence type="ECO:0000313" key="3">
    <source>
        <dbReference type="Proteomes" id="UP000189796"/>
    </source>
</evidence>
<name>A0A1M5UH94_9BRAD</name>
<feature type="region of interest" description="Disordered" evidence="1">
    <location>
        <begin position="1"/>
        <end position="22"/>
    </location>
</feature>
<dbReference type="EMBL" id="LT670817">
    <property type="protein sequence ID" value="SHH62415.1"/>
    <property type="molecule type" value="Genomic_DNA"/>
</dbReference>
<feature type="region of interest" description="Disordered" evidence="1">
    <location>
        <begin position="52"/>
        <end position="74"/>
    </location>
</feature>